<evidence type="ECO:0000259" key="14">
    <source>
        <dbReference type="Pfam" id="PF02749"/>
    </source>
</evidence>
<dbReference type="InterPro" id="IPR004393">
    <property type="entry name" value="NadC"/>
</dbReference>
<keyword evidence="7" id="KW-0662">Pyridine nucleotide biosynthesis</keyword>
<keyword evidence="9" id="KW-0808">Transferase</keyword>
<evidence type="ECO:0000256" key="4">
    <source>
        <dbReference type="ARBA" id="ARBA00011218"/>
    </source>
</evidence>
<dbReference type="InterPro" id="IPR013785">
    <property type="entry name" value="Aldolase_TIM"/>
</dbReference>
<dbReference type="EC" id="2.4.2.19" evidence="5"/>
<keyword evidence="12" id="KW-0472">Membrane</keyword>
<dbReference type="SUPFAM" id="SSF51690">
    <property type="entry name" value="Nicotinate/Quinolinate PRTase C-terminal domain-like"/>
    <property type="match status" value="1"/>
</dbReference>
<evidence type="ECO:0000256" key="8">
    <source>
        <dbReference type="ARBA" id="ARBA00022676"/>
    </source>
</evidence>
<comment type="function">
    <text evidence="1">Involved in the catabolism of quinolinic acid (QA).</text>
</comment>
<dbReference type="InterPro" id="IPR036068">
    <property type="entry name" value="Nicotinate_pribotase-like_C"/>
</dbReference>
<dbReference type="InterPro" id="IPR037128">
    <property type="entry name" value="Quinolinate_PRibosylTase_N_sf"/>
</dbReference>
<dbReference type="NCBIfam" id="TIGR00078">
    <property type="entry name" value="nadC"/>
    <property type="match status" value="1"/>
</dbReference>
<feature type="transmembrane region" description="Helical" evidence="12">
    <location>
        <begin position="40"/>
        <end position="58"/>
    </location>
</feature>
<evidence type="ECO:0000256" key="1">
    <source>
        <dbReference type="ARBA" id="ARBA00003237"/>
    </source>
</evidence>
<feature type="domain" description="Quinolinate phosphoribosyl transferase N-terminal" evidence="14">
    <location>
        <begin position="290"/>
        <end position="364"/>
    </location>
</feature>
<organism evidence="15 16">
    <name type="scientific">Leptobrachium leishanense</name>
    <name type="common">Leishan spiny toad</name>
    <dbReference type="NCBI Taxonomy" id="445787"/>
    <lineage>
        <taxon>Eukaryota</taxon>
        <taxon>Metazoa</taxon>
        <taxon>Chordata</taxon>
        <taxon>Craniata</taxon>
        <taxon>Vertebrata</taxon>
        <taxon>Euteleostomi</taxon>
        <taxon>Amphibia</taxon>
        <taxon>Batrachia</taxon>
        <taxon>Anura</taxon>
        <taxon>Pelobatoidea</taxon>
        <taxon>Megophryidae</taxon>
        <taxon>Leptobrachium</taxon>
    </lineage>
</organism>
<feature type="domain" description="Quinolinate phosphoribosyl transferase C-terminal" evidence="13">
    <location>
        <begin position="366"/>
        <end position="536"/>
    </location>
</feature>
<dbReference type="AlphaFoldDB" id="A0A8C5Q4E5"/>
<keyword evidence="16" id="KW-1185">Reference proteome</keyword>
<dbReference type="GO" id="GO:0004514">
    <property type="term" value="F:nicotinate-nucleotide diphosphorylase (carboxylating) activity"/>
    <property type="evidence" value="ECO:0007669"/>
    <property type="project" value="UniProtKB-EC"/>
</dbReference>
<name>A0A8C5Q4E5_9ANUR</name>
<evidence type="ECO:0000256" key="3">
    <source>
        <dbReference type="ARBA" id="ARBA00009400"/>
    </source>
</evidence>
<dbReference type="Pfam" id="PF02749">
    <property type="entry name" value="QRPTase_N"/>
    <property type="match status" value="1"/>
</dbReference>
<dbReference type="Gene3D" id="3.90.1170.20">
    <property type="entry name" value="Quinolinate phosphoribosyl transferase, N-terminal domain"/>
    <property type="match status" value="1"/>
</dbReference>
<evidence type="ECO:0000256" key="10">
    <source>
        <dbReference type="ARBA" id="ARBA00033102"/>
    </source>
</evidence>
<dbReference type="PANTHER" id="PTHR32179:SF3">
    <property type="entry name" value="NICOTINATE-NUCLEOTIDE PYROPHOSPHORYLASE [CARBOXYLATING]"/>
    <property type="match status" value="1"/>
</dbReference>
<dbReference type="GO" id="GO:0034213">
    <property type="term" value="P:quinolinate catabolic process"/>
    <property type="evidence" value="ECO:0007669"/>
    <property type="project" value="TreeGrafter"/>
</dbReference>
<comment type="similarity">
    <text evidence="3">Belongs to the NadC/ModD family.</text>
</comment>
<keyword evidence="12" id="KW-0812">Transmembrane</keyword>
<comment type="subunit">
    <text evidence="4">Hexamer formed by 3 homodimers.</text>
</comment>
<dbReference type="GO" id="GO:0009435">
    <property type="term" value="P:NAD+ biosynthetic process"/>
    <property type="evidence" value="ECO:0007669"/>
    <property type="project" value="UniProtKB-UniPathway"/>
</dbReference>
<accession>A0A8C5Q4E5</accession>
<evidence type="ECO:0000313" key="15">
    <source>
        <dbReference type="Ensembl" id="ENSLLEP00000032498.1"/>
    </source>
</evidence>
<comment type="pathway">
    <text evidence="2">Cofactor biosynthesis; NAD(+) biosynthesis; nicotinate D-ribonucleotide from quinolinate: step 1/1.</text>
</comment>
<sequence>MVSGRGRLCGVGHRFIVWCWASVHCVVLGIGSLCGVGHRFIVWCWASVHCVVLGIGSLCGIGHRFIVWCWASVYGAVLGVSSWCAAGVGQGSVHGAQLVLGRGQCMVRGWCWAGVSAWCAAGFGHGSVHGARLVLGMGQCMVRGWCWAWVSAWCTAGVGMGQCMVRGWCWAGVSAWCAAGVGHGSVHGARLVLGMGQCMVRGWCWAGVSAWCAAGVGQWFTLWVQMFMMGFVYKCGLSPSPFSMQSRTMASEDLARLLPRPRLQQLARDWLAEDAPWLDVAGWAASRGNRDCQEEAVLLCKSPGLLAGGPFFQAVCEEVGCSVTWEHEDGEWLEPVTKVATVRGRVSDLLVAERPALNALSRVSGVATLARKVTQSAKATGWPGQVTGTRKTTPGFRLPEKYGLLVGGAGTHRYGTSDLLMLKDNHVWAMGGIHSALAGVRSLIGHTLKVEVECRSLEEALEAAGAGVDIVMLDNLSPESLHEAARVVKSQHPAVVVEASGGVSPQNILQFLGPHIDMVSMGCLTQGSPSVDFSLKLSRGLSPCCAAAAVPPAPQ</sequence>
<evidence type="ECO:0000313" key="16">
    <source>
        <dbReference type="Proteomes" id="UP000694569"/>
    </source>
</evidence>
<evidence type="ECO:0000256" key="11">
    <source>
        <dbReference type="ARBA" id="ARBA00047445"/>
    </source>
</evidence>
<dbReference type="SUPFAM" id="SSF54675">
    <property type="entry name" value="Nicotinate/Quinolinate PRTase N-terminal domain-like"/>
    <property type="match status" value="1"/>
</dbReference>
<evidence type="ECO:0000256" key="6">
    <source>
        <dbReference type="ARBA" id="ARBA00020990"/>
    </source>
</evidence>
<dbReference type="Pfam" id="PF01729">
    <property type="entry name" value="QRPTase_C"/>
    <property type="match status" value="1"/>
</dbReference>
<dbReference type="GeneTree" id="ENSGT00390000002761"/>
<reference evidence="15" key="2">
    <citation type="submission" date="2025-09" db="UniProtKB">
        <authorList>
            <consortium name="Ensembl"/>
        </authorList>
    </citation>
    <scope>IDENTIFICATION</scope>
</reference>
<evidence type="ECO:0000256" key="7">
    <source>
        <dbReference type="ARBA" id="ARBA00022642"/>
    </source>
</evidence>
<evidence type="ECO:0000256" key="12">
    <source>
        <dbReference type="SAM" id="Phobius"/>
    </source>
</evidence>
<evidence type="ECO:0000256" key="2">
    <source>
        <dbReference type="ARBA" id="ARBA00004893"/>
    </source>
</evidence>
<reference evidence="15" key="1">
    <citation type="submission" date="2025-08" db="UniProtKB">
        <authorList>
            <consortium name="Ensembl"/>
        </authorList>
    </citation>
    <scope>IDENTIFICATION</scope>
</reference>
<dbReference type="GO" id="GO:0005737">
    <property type="term" value="C:cytoplasm"/>
    <property type="evidence" value="ECO:0007669"/>
    <property type="project" value="TreeGrafter"/>
</dbReference>
<comment type="catalytic activity">
    <reaction evidence="11">
        <text>nicotinate beta-D-ribonucleotide + CO2 + diphosphate = quinolinate + 5-phospho-alpha-D-ribose 1-diphosphate + 2 H(+)</text>
        <dbReference type="Rhea" id="RHEA:12733"/>
        <dbReference type="ChEBI" id="CHEBI:15378"/>
        <dbReference type="ChEBI" id="CHEBI:16526"/>
        <dbReference type="ChEBI" id="CHEBI:29959"/>
        <dbReference type="ChEBI" id="CHEBI:33019"/>
        <dbReference type="ChEBI" id="CHEBI:57502"/>
        <dbReference type="ChEBI" id="CHEBI:58017"/>
        <dbReference type="EC" id="2.4.2.19"/>
    </reaction>
</comment>
<dbReference type="InterPro" id="IPR022412">
    <property type="entry name" value="Quinolinate_PRibosylTrfase_N"/>
</dbReference>
<keyword evidence="8" id="KW-0328">Glycosyltransferase</keyword>
<dbReference type="CDD" id="cd01572">
    <property type="entry name" value="QPRTase"/>
    <property type="match status" value="1"/>
</dbReference>
<dbReference type="InterPro" id="IPR002638">
    <property type="entry name" value="Quinolinate_PRibosylTrfase_C"/>
</dbReference>
<dbReference type="InterPro" id="IPR027277">
    <property type="entry name" value="NadC/ModD"/>
</dbReference>
<dbReference type="FunFam" id="3.20.20.70:FF:000090">
    <property type="entry name" value="Nicotinate-nucleotide pyrophosphorylase [carboxylating]"/>
    <property type="match status" value="1"/>
</dbReference>
<evidence type="ECO:0000256" key="9">
    <source>
        <dbReference type="ARBA" id="ARBA00022679"/>
    </source>
</evidence>
<dbReference type="Ensembl" id="ENSLLET00000033752.1">
    <property type="protein sequence ID" value="ENSLLEP00000032498.1"/>
    <property type="gene ID" value="ENSLLEG00000020515.1"/>
</dbReference>
<protein>
    <recommendedName>
        <fullName evidence="6">Nicotinate-nucleotide pyrophosphorylase [carboxylating]</fullName>
        <ecNumber evidence="5">2.4.2.19</ecNumber>
    </recommendedName>
    <alternativeName>
        <fullName evidence="10">Quinolinate phosphoribosyltransferase [decarboxylating]</fullName>
    </alternativeName>
</protein>
<dbReference type="Gene3D" id="3.20.20.70">
    <property type="entry name" value="Aldolase class I"/>
    <property type="match status" value="1"/>
</dbReference>
<dbReference type="UniPathway" id="UPA00253">
    <property type="reaction ID" value="UER00331"/>
</dbReference>
<evidence type="ECO:0000256" key="5">
    <source>
        <dbReference type="ARBA" id="ARBA00011944"/>
    </source>
</evidence>
<proteinExistence type="inferred from homology"/>
<evidence type="ECO:0000259" key="13">
    <source>
        <dbReference type="Pfam" id="PF01729"/>
    </source>
</evidence>
<keyword evidence="12" id="KW-1133">Transmembrane helix</keyword>
<feature type="transmembrane region" description="Helical" evidence="12">
    <location>
        <begin position="65"/>
        <end position="83"/>
    </location>
</feature>
<dbReference type="Proteomes" id="UP000694569">
    <property type="component" value="Unplaced"/>
</dbReference>
<dbReference type="PANTHER" id="PTHR32179">
    <property type="entry name" value="NICOTINATE-NUCLEOTIDE PYROPHOSPHORYLASE [CARBOXYLATING]"/>
    <property type="match status" value="1"/>
</dbReference>
<dbReference type="OrthoDB" id="10067394at2759"/>
<feature type="transmembrane region" description="Helical" evidence="12">
    <location>
        <begin position="15"/>
        <end position="34"/>
    </location>
</feature>